<dbReference type="AlphaFoldDB" id="A0A921K068"/>
<comment type="caution">
    <text evidence="3">The sequence shown here is derived from an EMBL/GenBank/DDBJ whole genome shotgun (WGS) entry which is preliminary data.</text>
</comment>
<reference evidence="3" key="1">
    <citation type="journal article" date="2021" name="PeerJ">
        <title>Extensive microbial diversity within the chicken gut microbiome revealed by metagenomics and culture.</title>
        <authorList>
            <person name="Gilroy R."/>
            <person name="Ravi A."/>
            <person name="Getino M."/>
            <person name="Pursley I."/>
            <person name="Horton D.L."/>
            <person name="Alikhan N.F."/>
            <person name="Baker D."/>
            <person name="Gharbi K."/>
            <person name="Hall N."/>
            <person name="Watson M."/>
            <person name="Adriaenssens E.M."/>
            <person name="Foster-Nyarko E."/>
            <person name="Jarju S."/>
            <person name="Secka A."/>
            <person name="Antonio M."/>
            <person name="Oren A."/>
            <person name="Chaudhuri R.R."/>
            <person name="La Ragione R."/>
            <person name="Hildebrand F."/>
            <person name="Pallen M.J."/>
        </authorList>
    </citation>
    <scope>NUCLEOTIDE SEQUENCE</scope>
    <source>
        <strain evidence="3">ChiGjej1B1-18357</strain>
    </source>
</reference>
<evidence type="ECO:0000313" key="3">
    <source>
        <dbReference type="EMBL" id="HJE91761.1"/>
    </source>
</evidence>
<keyword evidence="2" id="KW-0732">Signal</keyword>
<feature type="chain" id="PRO_5038898421" description="Secreted protein" evidence="2">
    <location>
        <begin position="20"/>
        <end position="231"/>
    </location>
</feature>
<feature type="signal peptide" evidence="2">
    <location>
        <begin position="1"/>
        <end position="19"/>
    </location>
</feature>
<protein>
    <recommendedName>
        <fullName evidence="5">Secreted protein</fullName>
    </recommendedName>
</protein>
<evidence type="ECO:0000256" key="1">
    <source>
        <dbReference type="SAM" id="MobiDB-lite"/>
    </source>
</evidence>
<dbReference type="Proteomes" id="UP000776650">
    <property type="component" value="Unassembled WGS sequence"/>
</dbReference>
<dbReference type="EMBL" id="DYXM01000231">
    <property type="protein sequence ID" value="HJE91761.1"/>
    <property type="molecule type" value="Genomic_DNA"/>
</dbReference>
<feature type="region of interest" description="Disordered" evidence="1">
    <location>
        <begin position="200"/>
        <end position="231"/>
    </location>
</feature>
<proteinExistence type="predicted"/>
<organism evidence="3 4">
    <name type="scientific">Dietzia timorensis</name>
    <dbReference type="NCBI Taxonomy" id="499555"/>
    <lineage>
        <taxon>Bacteria</taxon>
        <taxon>Bacillati</taxon>
        <taxon>Actinomycetota</taxon>
        <taxon>Actinomycetes</taxon>
        <taxon>Mycobacteriales</taxon>
        <taxon>Dietziaceae</taxon>
        <taxon>Dietzia</taxon>
    </lineage>
</organism>
<name>A0A921K068_9ACTN</name>
<accession>A0A921K068</accession>
<evidence type="ECO:0000256" key="2">
    <source>
        <dbReference type="SAM" id="SignalP"/>
    </source>
</evidence>
<reference evidence="3" key="2">
    <citation type="submission" date="2021-09" db="EMBL/GenBank/DDBJ databases">
        <authorList>
            <person name="Gilroy R."/>
        </authorList>
    </citation>
    <scope>NUCLEOTIDE SEQUENCE</scope>
    <source>
        <strain evidence="3">ChiGjej1B1-18357</strain>
    </source>
</reference>
<gene>
    <name evidence="3" type="ORF">K8V11_12220</name>
</gene>
<evidence type="ECO:0008006" key="5">
    <source>
        <dbReference type="Google" id="ProtNLM"/>
    </source>
</evidence>
<sequence>MRFRVAVSTFAALTCLTTAGVAVTLVSDDDAKDTSATHLTGSAWTVETSSDYGATWTSPLDKNGQGLFPVRVNLDALGRQNVYQPVTLRNTVDSVSPSEVQFETGQLLQGDPEAAKYLRIRMAYSPDGVCSDALFDNPDLEPVVGNGEPGPFDAPATELPIELGAGTSSTPGKAETVCIEFGTKRAQEKTPGGELTLAWPISAHAAAPNEDKSAESSTIDPTSPVRKFGES</sequence>
<dbReference type="RefSeq" id="WP_303914659.1">
    <property type="nucleotide sequence ID" value="NZ_DYXM01000231.1"/>
</dbReference>
<evidence type="ECO:0000313" key="4">
    <source>
        <dbReference type="Proteomes" id="UP000776650"/>
    </source>
</evidence>